<dbReference type="GO" id="GO:0016020">
    <property type="term" value="C:membrane"/>
    <property type="evidence" value="ECO:0007669"/>
    <property type="project" value="InterPro"/>
</dbReference>
<keyword evidence="1" id="KW-0677">Repeat</keyword>
<protein>
    <submittedName>
        <fullName evidence="6">Ankyrin repeat and protein kinase domain-containing protein 1</fullName>
    </submittedName>
</protein>
<evidence type="ECO:0000256" key="3">
    <source>
        <dbReference type="PROSITE-ProRule" id="PRU00023"/>
    </source>
</evidence>
<organism evidence="6 7">
    <name type="scientific">Niveomyces insectorum RCEF 264</name>
    <dbReference type="NCBI Taxonomy" id="1081102"/>
    <lineage>
        <taxon>Eukaryota</taxon>
        <taxon>Fungi</taxon>
        <taxon>Dikarya</taxon>
        <taxon>Ascomycota</taxon>
        <taxon>Pezizomycotina</taxon>
        <taxon>Sordariomycetes</taxon>
        <taxon>Hypocreomycetidae</taxon>
        <taxon>Hypocreales</taxon>
        <taxon>Cordycipitaceae</taxon>
        <taxon>Niveomyces</taxon>
    </lineage>
</organism>
<feature type="repeat" description="ANK" evidence="3">
    <location>
        <begin position="286"/>
        <end position="309"/>
    </location>
</feature>
<dbReference type="GO" id="GO:0016301">
    <property type="term" value="F:kinase activity"/>
    <property type="evidence" value="ECO:0007669"/>
    <property type="project" value="UniProtKB-KW"/>
</dbReference>
<dbReference type="AlphaFoldDB" id="A0A167N9A5"/>
<evidence type="ECO:0000256" key="5">
    <source>
        <dbReference type="SAM" id="Phobius"/>
    </source>
</evidence>
<dbReference type="Proteomes" id="UP000076874">
    <property type="component" value="Unassembled WGS sequence"/>
</dbReference>
<dbReference type="GO" id="GO:0046873">
    <property type="term" value="F:metal ion transmembrane transporter activity"/>
    <property type="evidence" value="ECO:0007669"/>
    <property type="project" value="InterPro"/>
</dbReference>
<dbReference type="InterPro" id="IPR036770">
    <property type="entry name" value="Ankyrin_rpt-contain_sf"/>
</dbReference>
<keyword evidence="7" id="KW-1185">Reference proteome</keyword>
<dbReference type="PANTHER" id="PTHR24198">
    <property type="entry name" value="ANKYRIN REPEAT AND PROTEIN KINASE DOMAIN-CONTAINING PROTEIN"/>
    <property type="match status" value="1"/>
</dbReference>
<keyword evidence="6" id="KW-0808">Transferase</keyword>
<name>A0A167N9A5_9HYPO</name>
<feature type="region of interest" description="Disordered" evidence="4">
    <location>
        <begin position="979"/>
        <end position="1001"/>
    </location>
</feature>
<dbReference type="Pfam" id="PF12796">
    <property type="entry name" value="Ank_2"/>
    <property type="match status" value="2"/>
</dbReference>
<keyword evidence="2 3" id="KW-0040">ANK repeat</keyword>
<dbReference type="SUPFAM" id="SSF48403">
    <property type="entry name" value="Ankyrin repeat"/>
    <property type="match status" value="1"/>
</dbReference>
<gene>
    <name evidence="6" type="ORF">SPI_08379</name>
</gene>
<dbReference type="EMBL" id="AZHD01000020">
    <property type="protein sequence ID" value="OAA55284.1"/>
    <property type="molecule type" value="Genomic_DNA"/>
</dbReference>
<proteinExistence type="predicted"/>
<reference evidence="6 7" key="1">
    <citation type="journal article" date="2016" name="Genome Biol. Evol.">
        <title>Divergent and convergent evolution of fungal pathogenicity.</title>
        <authorList>
            <person name="Shang Y."/>
            <person name="Xiao G."/>
            <person name="Zheng P."/>
            <person name="Cen K."/>
            <person name="Zhan S."/>
            <person name="Wang C."/>
        </authorList>
    </citation>
    <scope>NUCLEOTIDE SEQUENCE [LARGE SCALE GENOMIC DNA]</scope>
    <source>
        <strain evidence="6 7">RCEF 264</strain>
    </source>
</reference>
<dbReference type="PROSITE" id="PS50297">
    <property type="entry name" value="ANK_REP_REGION"/>
    <property type="match status" value="4"/>
</dbReference>
<feature type="repeat" description="ANK" evidence="3">
    <location>
        <begin position="220"/>
        <end position="252"/>
    </location>
</feature>
<evidence type="ECO:0000313" key="7">
    <source>
        <dbReference type="Proteomes" id="UP000076874"/>
    </source>
</evidence>
<dbReference type="Pfam" id="PF13637">
    <property type="entry name" value="Ank_4"/>
    <property type="match status" value="1"/>
</dbReference>
<evidence type="ECO:0000313" key="6">
    <source>
        <dbReference type="EMBL" id="OAA55284.1"/>
    </source>
</evidence>
<sequence>MSSVASSVPETRHLRLITAAALGQELRVQAILSEEQPWTLFTDRDALRQALQKAAAKGSLPVVRLLLERGAETSPRYENEIPPLFRAVEGRHLSVVQALLQGGASPDWHRPKDGVTALFIASQRGFVDIATALLAAGADPSARDHQVRTPLLFTASEKSDNWNEATLRILLDNGADIESRDHIGRTALLWAAAGGKVKLVDALLSGVLNQTADVSARNNRGSTAPFIAAQHDNEELVDLLLKNGANTHTVADGGWTVLHTAAGNGFAGVVRRLLEAGAVINARLANGMTALHWAAMNGHTDVVKLLLERPEVDLEIKDMFNRTPMLCAAEKGFIDTAFALSPSLARERRLSSAARGACRGFQATIVDFGSFRAGKKLLVSKHSVYDVLYGRDEFAAGPLVPIWPNHVKYQPTFRWIHLPANNVSWAETLFERALAERRYRDFESFKALDACFDQEQRGPLGHERSMRPFCQRVVAPRAEPAVAGKNTTSENIVLFVPFLHYETVEGREKMDNAVKHTLHGRAENTPGRYLSPDVQLVSGYLNSERPVHVRRTLDQYFYSSVDSSARDKDQVVSRYCDQRGLERRMLMVDQLWLWVLGKDLVVTCFAERWERPKRDPLNVLDNIIESVNGEQRIITTAYHLATFIVSHCCNIFDRPGVDQDYRFFDMFGSSIGVIISRQAALLRTFYQVSELSTRWLRNRQRRNDRRRPTVRRQFSQGEQDHILDALLDLGDESSMLNEINDIRDELNIIETILSSQMAVVETFESAVTEALTEELHGNAAAPPGKQPTPTDPAVGLRKRWREQKRLIETRLRDLERMDRRAENTYTSLRSLLELKQMQSNALEAKFARDQAVTASKQGQAILVFTVVTIVFLPMSFVATLFTINIDTWSDPLTLRYVAKYTFGIGLGISLPLVVMVLTVTHIVATVKGFLVGAKNCLLWCSQTFSGDDDRLNDRDGDEVAAFAFRGGGLFPENGLARSSPYYPSKNHEESTARTPAIPGEK</sequence>
<accession>A0A167N9A5</accession>
<dbReference type="InterPro" id="IPR002523">
    <property type="entry name" value="MgTranspt_CorA/ZnTranspt_ZntB"/>
</dbReference>
<feature type="repeat" description="ANK" evidence="3">
    <location>
        <begin position="46"/>
        <end position="78"/>
    </location>
</feature>
<dbReference type="InterPro" id="IPR002110">
    <property type="entry name" value="Ankyrin_rpt"/>
</dbReference>
<keyword evidence="5" id="KW-0812">Transmembrane</keyword>
<feature type="transmembrane region" description="Helical" evidence="5">
    <location>
        <begin position="897"/>
        <end position="917"/>
    </location>
</feature>
<evidence type="ECO:0000256" key="1">
    <source>
        <dbReference type="ARBA" id="ARBA00022737"/>
    </source>
</evidence>
<feature type="repeat" description="ANK" evidence="3">
    <location>
        <begin position="253"/>
        <end position="285"/>
    </location>
</feature>
<dbReference type="PROSITE" id="PS50088">
    <property type="entry name" value="ANK_REPEAT"/>
    <property type="match status" value="6"/>
</dbReference>
<dbReference type="GO" id="GO:0005737">
    <property type="term" value="C:cytoplasm"/>
    <property type="evidence" value="ECO:0007669"/>
    <property type="project" value="TreeGrafter"/>
</dbReference>
<feature type="repeat" description="ANK" evidence="3">
    <location>
        <begin position="113"/>
        <end position="145"/>
    </location>
</feature>
<evidence type="ECO:0000256" key="4">
    <source>
        <dbReference type="SAM" id="MobiDB-lite"/>
    </source>
</evidence>
<keyword evidence="5" id="KW-1133">Transmembrane helix</keyword>
<dbReference type="OrthoDB" id="4869823at2759"/>
<keyword evidence="5" id="KW-0472">Membrane</keyword>
<dbReference type="Gene3D" id="1.25.40.20">
    <property type="entry name" value="Ankyrin repeat-containing domain"/>
    <property type="match status" value="2"/>
</dbReference>
<comment type="caution">
    <text evidence="6">The sequence shown here is derived from an EMBL/GenBank/DDBJ whole genome shotgun (WGS) entry which is preliminary data.</text>
</comment>
<dbReference type="PANTHER" id="PTHR24198:SF165">
    <property type="entry name" value="ANKYRIN REPEAT-CONTAINING PROTEIN-RELATED"/>
    <property type="match status" value="1"/>
</dbReference>
<feature type="repeat" description="ANK" evidence="3">
    <location>
        <begin position="146"/>
        <end position="182"/>
    </location>
</feature>
<evidence type="ECO:0000256" key="2">
    <source>
        <dbReference type="ARBA" id="ARBA00023043"/>
    </source>
</evidence>
<dbReference type="Gene3D" id="1.20.58.340">
    <property type="entry name" value="Magnesium transport protein CorA, transmembrane region"/>
    <property type="match status" value="1"/>
</dbReference>
<dbReference type="Pfam" id="PF01544">
    <property type="entry name" value="CorA"/>
    <property type="match status" value="1"/>
</dbReference>
<dbReference type="SMART" id="SM00248">
    <property type="entry name" value="ANK"/>
    <property type="match status" value="9"/>
</dbReference>
<feature type="transmembrane region" description="Helical" evidence="5">
    <location>
        <begin position="860"/>
        <end position="885"/>
    </location>
</feature>
<keyword evidence="6" id="KW-0418">Kinase</keyword>
<dbReference type="STRING" id="1081102.A0A167N9A5"/>